<dbReference type="RefSeq" id="WP_269360376.1">
    <property type="nucleotide sequence ID" value="NZ_JAPWHE010000018.1"/>
</dbReference>
<keyword evidence="5 18" id="KW-0997">Cell inner membrane</keyword>
<feature type="transmembrane region" description="Helical" evidence="18">
    <location>
        <begin position="316"/>
        <end position="339"/>
    </location>
</feature>
<dbReference type="PANTHER" id="PTHR32234:SF0">
    <property type="entry name" value="THIOL:DISULFIDE INTERCHANGE PROTEIN DSBD"/>
    <property type="match status" value="1"/>
</dbReference>
<dbReference type="InterPro" id="IPR036249">
    <property type="entry name" value="Thioredoxin-like_sf"/>
</dbReference>
<dbReference type="PANTHER" id="PTHR32234">
    <property type="entry name" value="THIOL:DISULFIDE INTERCHANGE PROTEIN DSBD"/>
    <property type="match status" value="1"/>
</dbReference>
<dbReference type="InterPro" id="IPR003834">
    <property type="entry name" value="Cyt_c_assmbl_TM_dom"/>
</dbReference>
<feature type="disulfide bond" description="Redox-active" evidence="18">
    <location>
        <begin position="571"/>
        <end position="574"/>
    </location>
</feature>
<evidence type="ECO:0000256" key="8">
    <source>
        <dbReference type="ARBA" id="ARBA00022748"/>
    </source>
</evidence>
<keyword evidence="4 18" id="KW-1003">Cell membrane</keyword>
<evidence type="ECO:0000256" key="16">
    <source>
        <dbReference type="ARBA" id="ARBA00047388"/>
    </source>
</evidence>
<evidence type="ECO:0000256" key="5">
    <source>
        <dbReference type="ARBA" id="ARBA00022519"/>
    </source>
</evidence>
<feature type="transmembrane region" description="Helical" evidence="18">
    <location>
        <begin position="395"/>
        <end position="424"/>
    </location>
</feature>
<reference evidence="20" key="1">
    <citation type="submission" date="2022-12" db="EMBL/GenBank/DDBJ databases">
        <title>Bacterial isolates from different developmental stages of Nematostella vectensis.</title>
        <authorList>
            <person name="Fraune S."/>
        </authorList>
    </citation>
    <scope>NUCLEOTIDE SEQUENCE</scope>
    <source>
        <strain evidence="20">G21619-S1</strain>
    </source>
</reference>
<feature type="transmembrane region" description="Helical" evidence="18">
    <location>
        <begin position="280"/>
        <end position="304"/>
    </location>
</feature>
<dbReference type="HAMAP" id="MF_00399">
    <property type="entry name" value="DbsD"/>
    <property type="match status" value="1"/>
</dbReference>
<dbReference type="SUPFAM" id="SSF74863">
    <property type="entry name" value="Thiol:disulfide interchange protein DsbD, N-terminal domain (DsbD-alpha)"/>
    <property type="match status" value="1"/>
</dbReference>
<dbReference type="Pfam" id="PF11412">
    <property type="entry name" value="DsbD_N"/>
    <property type="match status" value="1"/>
</dbReference>
<evidence type="ECO:0000313" key="20">
    <source>
        <dbReference type="EMBL" id="MCZ4331208.1"/>
    </source>
</evidence>
<comment type="caution">
    <text evidence="20">The sequence shown here is derived from an EMBL/GenBank/DDBJ whole genome shotgun (WGS) entry which is preliminary data.</text>
</comment>
<dbReference type="InterPro" id="IPR022910">
    <property type="entry name" value="Thiol_diS_interchange_DbsD"/>
</dbReference>
<feature type="disulfide bond" description="Redox-active" evidence="18">
    <location>
        <begin position="255"/>
        <end position="377"/>
    </location>
</feature>
<comment type="similarity">
    <text evidence="2 18">Belongs to the thioredoxin family. DsbD subfamily.</text>
</comment>
<evidence type="ECO:0000256" key="10">
    <source>
        <dbReference type="ARBA" id="ARBA00022989"/>
    </source>
</evidence>
<keyword evidence="11 18" id="KW-0560">Oxidoreductase</keyword>
<evidence type="ECO:0000256" key="11">
    <source>
        <dbReference type="ARBA" id="ARBA00023002"/>
    </source>
</evidence>
<dbReference type="Pfam" id="PF02683">
    <property type="entry name" value="DsbD_TM"/>
    <property type="match status" value="1"/>
</dbReference>
<dbReference type="Gene3D" id="3.40.30.10">
    <property type="entry name" value="Glutaredoxin"/>
    <property type="match status" value="1"/>
</dbReference>
<feature type="transmembrane region" description="Helical" evidence="18">
    <location>
        <begin position="236"/>
        <end position="268"/>
    </location>
</feature>
<evidence type="ECO:0000256" key="4">
    <source>
        <dbReference type="ARBA" id="ARBA00022475"/>
    </source>
</evidence>
<dbReference type="CDD" id="cd02953">
    <property type="entry name" value="DsbDgamma"/>
    <property type="match status" value="1"/>
</dbReference>
<dbReference type="EC" id="1.8.1.8" evidence="18"/>
<accession>A0ABT4M7A8</accession>
<dbReference type="PROSITE" id="PS51352">
    <property type="entry name" value="THIOREDOXIN_2"/>
    <property type="match status" value="1"/>
</dbReference>
<keyword evidence="9 18" id="KW-0249">Electron transport</keyword>
<dbReference type="NCBIfam" id="NF001419">
    <property type="entry name" value="PRK00293.1"/>
    <property type="match status" value="1"/>
</dbReference>
<dbReference type="InterPro" id="IPR035671">
    <property type="entry name" value="DsbD_gamma"/>
</dbReference>
<keyword evidence="15 18" id="KW-0676">Redox-active center</keyword>
<evidence type="ECO:0000256" key="18">
    <source>
        <dbReference type="HAMAP-Rule" id="MF_00399"/>
    </source>
</evidence>
<comment type="caution">
    <text evidence="18">Lacks conserved residue(s) required for the propagation of feature annotation.</text>
</comment>
<keyword evidence="13 18" id="KW-0472">Membrane</keyword>
<dbReference type="EMBL" id="JAPWHE010000018">
    <property type="protein sequence ID" value="MCZ4331208.1"/>
    <property type="molecule type" value="Genomic_DNA"/>
</dbReference>
<evidence type="ECO:0000256" key="15">
    <source>
        <dbReference type="ARBA" id="ARBA00023284"/>
    </source>
</evidence>
<keyword evidence="10 18" id="KW-1133">Transmembrane helix</keyword>
<keyword evidence="14 18" id="KW-1015">Disulfide bond</keyword>
<keyword evidence="7" id="KW-0732">Signal</keyword>
<evidence type="ECO:0000256" key="1">
    <source>
        <dbReference type="ARBA" id="ARBA00004429"/>
    </source>
</evidence>
<keyword evidence="21" id="KW-1185">Reference proteome</keyword>
<keyword evidence="8 18" id="KW-0201">Cytochrome c-type biogenesis</keyword>
<dbReference type="Proteomes" id="UP001068379">
    <property type="component" value="Unassembled WGS sequence"/>
</dbReference>
<evidence type="ECO:0000256" key="6">
    <source>
        <dbReference type="ARBA" id="ARBA00022692"/>
    </source>
</evidence>
<dbReference type="InterPro" id="IPR036929">
    <property type="entry name" value="DsbDN_sf"/>
</dbReference>
<keyword evidence="12 18" id="KW-0520">NAD</keyword>
<name>A0ABT4M7A8_9BURK</name>
<dbReference type="InterPro" id="IPR013766">
    <property type="entry name" value="Thioredoxin_domain"/>
</dbReference>
<dbReference type="Gene3D" id="2.60.40.1250">
    <property type="entry name" value="Thiol:disulfide interchange protein DsbD, N-terminal domain"/>
    <property type="match status" value="1"/>
</dbReference>
<evidence type="ECO:0000256" key="3">
    <source>
        <dbReference type="ARBA" id="ARBA00022448"/>
    </source>
</evidence>
<comment type="catalytic activity">
    <reaction evidence="16 18">
        <text>[protein]-dithiol + NAD(+) = [protein]-disulfide + NADH + H(+)</text>
        <dbReference type="Rhea" id="RHEA:18749"/>
        <dbReference type="Rhea" id="RHEA-COMP:10593"/>
        <dbReference type="Rhea" id="RHEA-COMP:10594"/>
        <dbReference type="ChEBI" id="CHEBI:15378"/>
        <dbReference type="ChEBI" id="CHEBI:29950"/>
        <dbReference type="ChEBI" id="CHEBI:50058"/>
        <dbReference type="ChEBI" id="CHEBI:57540"/>
        <dbReference type="ChEBI" id="CHEBI:57945"/>
        <dbReference type="EC" id="1.8.1.8"/>
    </reaction>
</comment>
<proteinExistence type="inferred from homology"/>
<comment type="catalytic activity">
    <reaction evidence="17 18">
        <text>[protein]-dithiol + NADP(+) = [protein]-disulfide + NADPH + H(+)</text>
        <dbReference type="Rhea" id="RHEA:18753"/>
        <dbReference type="Rhea" id="RHEA-COMP:10593"/>
        <dbReference type="Rhea" id="RHEA-COMP:10594"/>
        <dbReference type="ChEBI" id="CHEBI:15378"/>
        <dbReference type="ChEBI" id="CHEBI:29950"/>
        <dbReference type="ChEBI" id="CHEBI:50058"/>
        <dbReference type="ChEBI" id="CHEBI:57783"/>
        <dbReference type="ChEBI" id="CHEBI:58349"/>
        <dbReference type="EC" id="1.8.1.8"/>
    </reaction>
</comment>
<keyword evidence="3 18" id="KW-0813">Transport</keyword>
<dbReference type="InterPro" id="IPR028250">
    <property type="entry name" value="DsbDN"/>
</dbReference>
<evidence type="ECO:0000256" key="17">
    <source>
        <dbReference type="ARBA" id="ARBA00047804"/>
    </source>
</evidence>
<evidence type="ECO:0000256" key="7">
    <source>
        <dbReference type="ARBA" id="ARBA00022729"/>
    </source>
</evidence>
<sequence length="656" mass="69333">MTSIRFLLTMLVLTLAWLLGVGAAQSFEMSAGSTSVVASVPTSSARGVFDSLRGWFGGENSDQELLPPDEAFKSFASASDPNTLVVTLVAAEGYYLYRDRITFDLQDSSPDVSIKGVALLPGQIKDDPTFGQVEVYYGSVQIPITLNRSSGSAVNSLDLRASYQGCNDPTGVCYPPIEKTLSVALVDTSQLPAAPDSAIVVASEQSGTSNSIQQSAIKAPVSETSLVGELFAKDNAWALIAAFFGFGLVLAFTPCMLPMIPILSGLIIGQGRSMSRRHAFGLSSVYVLSMAVTYAIAGVAAGLAGTMLAAYLQNPWVLGAFAAIFVLLALSMFDFYQLQIPTSIQSRLTSAANQSAGGKVLSVFVMGVLSAIIVGPCVAAPLAGALLYIGQTGDVVLGGVALFSLAIGMGVPLLIFGTTAGALLPKAGRWMKSVQHFFGVTMLAVAIYMISPVIPSVVHMSLWAALLIISAMYLKTLEPLPDDSPGFARFGKGVGFIALVSGLAMLIGVLSGGSDVLQPLAGLRTGSVAVAQTNGSPELQFKKITSLADLDSQVKAASGHYVMLDFWADWCISCKEMERFTFTDIQVRNRLKDVVLLKADVTANNADDQALLKRFGLFGPPGIIFFDRQGKEINFQVVGFQSSRKFLNSLRAAIPL</sequence>
<evidence type="ECO:0000256" key="13">
    <source>
        <dbReference type="ARBA" id="ARBA00023136"/>
    </source>
</evidence>
<protein>
    <recommendedName>
        <fullName evidence="18">Thiol:disulfide interchange protein DsbD</fullName>
        <ecNumber evidence="18">1.8.1.8</ecNumber>
    </recommendedName>
    <alternativeName>
        <fullName evidence="18">Protein-disulfide reductase</fullName>
        <shortName evidence="18">Disulfide reductase</shortName>
    </alternativeName>
</protein>
<feature type="transmembrane region" description="Helical" evidence="18">
    <location>
        <begin position="436"/>
        <end position="454"/>
    </location>
</feature>
<feature type="transmembrane region" description="Helical" evidence="18">
    <location>
        <begin position="360"/>
        <end position="389"/>
    </location>
</feature>
<evidence type="ECO:0000256" key="2">
    <source>
        <dbReference type="ARBA" id="ARBA00007241"/>
    </source>
</evidence>
<dbReference type="Pfam" id="PF13098">
    <property type="entry name" value="Thioredoxin_2"/>
    <property type="match status" value="1"/>
</dbReference>
<evidence type="ECO:0000256" key="9">
    <source>
        <dbReference type="ARBA" id="ARBA00022982"/>
    </source>
</evidence>
<evidence type="ECO:0000313" key="21">
    <source>
        <dbReference type="Proteomes" id="UP001068379"/>
    </source>
</evidence>
<evidence type="ECO:0000256" key="14">
    <source>
        <dbReference type="ARBA" id="ARBA00023157"/>
    </source>
</evidence>
<comment type="function">
    <text evidence="18">Required to facilitate the formation of correct disulfide bonds in some periplasmic proteins and for the assembly of the periplasmic c-type cytochromes. Acts by transferring electrons from cytoplasmic thioredoxin to the periplasm. This transfer involves a cascade of disulfide bond formation and reduction steps.</text>
</comment>
<dbReference type="SUPFAM" id="SSF52833">
    <property type="entry name" value="Thioredoxin-like"/>
    <property type="match status" value="1"/>
</dbReference>
<dbReference type="InterPro" id="IPR012336">
    <property type="entry name" value="Thioredoxin-like_fold"/>
</dbReference>
<evidence type="ECO:0000259" key="19">
    <source>
        <dbReference type="PROSITE" id="PS51352"/>
    </source>
</evidence>
<feature type="domain" description="Thioredoxin" evidence="19">
    <location>
        <begin position="519"/>
        <end position="655"/>
    </location>
</feature>
<keyword evidence="6 18" id="KW-0812">Transmembrane</keyword>
<comment type="subcellular location">
    <subcellularLocation>
        <location evidence="1 18">Cell inner membrane</location>
        <topology evidence="1 18">Multi-pass membrane protein</topology>
    </subcellularLocation>
</comment>
<organism evidence="20 21">
    <name type="scientific">Castellaniella denitrificans</name>
    <dbReference type="NCBI Taxonomy" id="56119"/>
    <lineage>
        <taxon>Bacteria</taxon>
        <taxon>Pseudomonadati</taxon>
        <taxon>Pseudomonadota</taxon>
        <taxon>Betaproteobacteria</taxon>
        <taxon>Burkholderiales</taxon>
        <taxon>Alcaligenaceae</taxon>
        <taxon>Castellaniella</taxon>
    </lineage>
</organism>
<evidence type="ECO:0000256" key="12">
    <source>
        <dbReference type="ARBA" id="ARBA00023027"/>
    </source>
</evidence>
<dbReference type="GO" id="GO:0047134">
    <property type="term" value="F:protein-disulfide reductase [NAD(P)H] activity"/>
    <property type="evidence" value="ECO:0007669"/>
    <property type="project" value="UniProtKB-EC"/>
</dbReference>
<gene>
    <name evidence="18 20" type="primary">dsbD</name>
    <name evidence="20" type="ORF">O4H32_14765</name>
</gene>